<accession>A0A1P8NTH7</accession>
<dbReference type="Pfam" id="PF00550">
    <property type="entry name" value="PP-binding"/>
    <property type="match status" value="1"/>
</dbReference>
<dbReference type="SMART" id="SM00825">
    <property type="entry name" value="PKS_KS"/>
    <property type="match status" value="1"/>
</dbReference>
<dbReference type="PANTHER" id="PTHR43775">
    <property type="entry name" value="FATTY ACID SYNTHASE"/>
    <property type="match status" value="1"/>
</dbReference>
<keyword evidence="1" id="KW-0596">Phosphopantetheine</keyword>
<dbReference type="Pfam" id="PF18558">
    <property type="entry name" value="HTH_51"/>
    <property type="match status" value="1"/>
</dbReference>
<dbReference type="InterPro" id="IPR016035">
    <property type="entry name" value="Acyl_Trfase/lysoPLipase"/>
</dbReference>
<dbReference type="SMART" id="SM00823">
    <property type="entry name" value="PKS_PP"/>
    <property type="match status" value="1"/>
</dbReference>
<evidence type="ECO:0000256" key="1">
    <source>
        <dbReference type="ARBA" id="ARBA00022450"/>
    </source>
</evidence>
<reference evidence="11" key="1">
    <citation type="submission" date="2016-05" db="EMBL/GenBank/DDBJ databases">
        <authorList>
            <person name="Lavstsen T."/>
            <person name="Jespersen J.S."/>
        </authorList>
    </citation>
    <scope>NUCLEOTIDE SEQUENCE</scope>
    <source>
        <strain evidence="11">NK17</strain>
    </source>
</reference>
<dbReference type="Pfam" id="PF00698">
    <property type="entry name" value="Acyl_transf_1"/>
    <property type="match status" value="1"/>
</dbReference>
<dbReference type="InterPro" id="IPR049900">
    <property type="entry name" value="PKS_mFAS_DH"/>
</dbReference>
<evidence type="ECO:0000256" key="7">
    <source>
        <dbReference type="SAM" id="MobiDB-lite"/>
    </source>
</evidence>
<dbReference type="GO" id="GO:0004315">
    <property type="term" value="F:3-oxoacyl-[acyl-carrier-protein] synthase activity"/>
    <property type="evidence" value="ECO:0007669"/>
    <property type="project" value="InterPro"/>
</dbReference>
<dbReference type="InterPro" id="IPR016039">
    <property type="entry name" value="Thiolase-like"/>
</dbReference>
<name>A0A1P8NTH7_PESMI</name>
<dbReference type="SUPFAM" id="SSF53901">
    <property type="entry name" value="Thiolase-like"/>
    <property type="match status" value="1"/>
</dbReference>
<dbReference type="SUPFAM" id="SSF53335">
    <property type="entry name" value="S-adenosyl-L-methionine-dependent methyltransferases"/>
    <property type="match status" value="1"/>
</dbReference>
<dbReference type="Pfam" id="PF00109">
    <property type="entry name" value="ketoacyl-synt"/>
    <property type="match status" value="1"/>
</dbReference>
<dbReference type="PROSITE" id="PS50075">
    <property type="entry name" value="CARRIER"/>
    <property type="match status" value="1"/>
</dbReference>
<dbReference type="EMBL" id="KX190789">
    <property type="protein sequence ID" value="APX43978.1"/>
    <property type="molecule type" value="mRNA"/>
</dbReference>
<sequence length="2722" mass="298376">MNGSTLKTSKPVTVLLFGGHVLSQTKQSLAPLLKALAEGPNSKWIKDTVTGLPAYWDALVNEIPDIGSAVSGAELLADLDSWLQHGLGHEASFSDESLPNLVVGPLLVAIQLDQYWRYLENFSPLREASRGDDLQAALVASQSQADGFKVEILGFCVGLLGALSVASSRNRQDYENFGAAAMRISMFIGALLDAREVWDKNIGKGKSVSYATAWRGPKQFEQMNSIISSLFPEAYTSVLFDKARATVTTSERTAPSLVRQLRAAGLTVAEIGIDGHIHSPGPERARHTDIIAELCRKKQGLKFADASELALLTYDNQGGGLPITPDRGDMTEMVLNSILVSQCQWYDTISKVMEYKHDACIVAFGLDRCIPPTMIRHLGSRQQHYEDIAKANVIIDHTASKPKSRQQHEPQLQETGATSMDFDPNAIAVVGMSIKVAGADDLDEFVEMLKRGDSQHELISRDRLQHEILHREDAGANPNQKFYANFIRDSDAFDHKFFKKSPRESQAIDPQSRLCLEGAYQAVEQSGYFTETTSSDANRDKLHVGVYLGNCGVDYEHNIACNPPTPFTATGGLKSFIVGRLSHYFGWTGPSVTIDTACSSSTVAIHTACRNLLSGECTAALCGGVNVITNMLWMQNLAAGSFISHTGQCKPFDDAADGYCRAEGMAFVFLKKLSDAVADGNPILATIPSTIVYQNLNITPLFVPNAPSLSHLFKNVIRDAGLDPSEISLVEAHGTGTPVGDPAEYESIRLALGGPIRDKPLPFGSVKGHIGHTEGASGIIALIKVVMMMRHCFIPAQASFNKLNHQIEVRSDDMMEVVRSLRPWTESRKIALINNYGACGSNASMIVTQPPRGLSRTPAAMAQLREPARFPFWITGLDVRSIAAYSAKLASWLQSHTEDDGTRALADLSFSMGRQSNRNLPQGLIFSCKSLSELKGYLLQAATATKANAASMGISPTHASRPVILCFGGQVSKFVGLDRDLHDSVTLLRWHLEACDAVIKSAGLGSIYPDIFSRELVQDTVKLQLMLFALQYSCARTWMDCGLDGKISAVVGHSFGEITALCVAGALSLEDTVKLVAGRARLVRDIWGSDSGAMIAVEASQSLVEELLSEANSRSDGSAAIACYNGQSSFTLAGSTEAMNTTAELMTRSSKFAGIKNKRLNVTNAFHSTLVDKLVDGLGDVGKGLTFRQPTIPVEHASKIKSDSALDWTFVPSHMRNPVFFDHAVRRLSEQYPQAVFLEAGSSSTITVMAARALAKTATTTGTHHFQAMGITDDNKNKSSIDALTDATIALWKQGLSVSFWAHHPKQAQEYGQMLLPPYQFDKSGRHWLHVKSPSEEINKAAEAIVAARGLTLGVVDAKDKSQKQQDPRLMDMFTFAGYQDEKAARPRFLINTASDKYQHFFSGHIIAQTAPICPATLESDMAIEALFSLYPELKAERLSPVLRNLVNHSPICSNTSRAVYIDFDAIKNTKSQWDFKLCSASADAANKDVQLHVEGRLHFRSPSDAEFVQEFERYERLVTHARCQALLKLSMDDDQDDIEVLRGPNVYRAFKDIVDYPELYRGVKSVVGRAHESAGIVKKRHQGQSWLDVPLSDSFSQVGGIWVNLMTNAPSADMYIATGAEVSMRSPKIHTPTDGREYGPEAWHVLAQHSRKSDKEFTTDVFVFDAATGQMCEAMLGIQYARVAKESMSKMLTRLTTDKSVLRLGQQLAVAPPTTVKTHENLPVSDIPTTSLSIDASKTSEQKTSVKKNKSSRKRNLTDEVRELVATVSGIDASEFTLDTEMADLGIDSLMGMELAREVDIVFKCTIDQAEQMEATTLRKFVVCVANALERAGGIEKNDDESDETEDSTSSDEGSRATGISTPDETQCPTPAEKYAPSAPATLAKAASAATTNLTLSRSDILESFGEVKLLTDEMMRTYHLDTIHKTEIAGSNRLCVALVVEAMDKLGMPLRTAIQGQLLQRVPFLPQHQRLMECVYQFLVRDARLLNEDIESGQFVRTHVVTPTKSSQGVLDELLVQHPGFAVPNRMTHYAGQSLADVLSGKTDGIRVIFGTPEGRELVQAMYCEHTFNCMNYAQMREVISRLVERVQTYQPGETLKILEMGAGTGGTTLIIAPFLATLDMPVEYTFTDLSPSMVANARRTFGKQYPFMRFAVHDIEKSPADDLKGQHLVLASNAVHATRNLVVSGRNIRETLRPDGFVMILEMTEVVPFVDLVFGLLEGWWLFDDGRKHAVVTAEHWERELHAAGFGHVDWTDGNLPENAFQKVIMALASGPPEPTRLPKSLVSPAETETMKLDRGDVKARELEAETFVSKFTRGWSTPELNALSDQEAPVAPSGGGSSNAVVLVTGATGSLGAHLVQQLVQHPHVGTVVCLNRPSSKAADKRQADAFSSRGIQLLPSSRAKLRVLDSDTSKPNLGLPQQEYNWLVVNCTDIIHNAWPMSGTRAIGAFEPQFQALRNLLDLARSLATRVNNNAGRRIGFQFVSSIGVVGYVGMERAVEERVPMAAVLPGGYPEAKWTCERMLDETLHQYPRLFRPMTVRPGQIAGSSKSGYWNPVEHFAFLVKSAQALRAWPDFNGTLMWLPVDRSAKIIVELLKIGDLEAPDPYPVYHIDNPTGQPWKAMSPVLASALDIPSDMIIPFDAWIARLRRSPLTDTENPASRIADFLEYHFPRMSCGGLILDTQKAQEHSNTMAKEGPVSGEIARRYVAAWNTMCFLVKEI</sequence>
<dbReference type="PROSITE" id="PS00606">
    <property type="entry name" value="KS3_1"/>
    <property type="match status" value="1"/>
</dbReference>
<feature type="domain" description="Ketosynthase family 3 (KS3)" evidence="9">
    <location>
        <begin position="424"/>
        <end position="849"/>
    </location>
</feature>
<dbReference type="SUPFAM" id="SSF55048">
    <property type="entry name" value="Probable ACP-binding domain of malonyl-CoA ACP transacylase"/>
    <property type="match status" value="1"/>
</dbReference>
<evidence type="ECO:0000256" key="2">
    <source>
        <dbReference type="ARBA" id="ARBA00022553"/>
    </source>
</evidence>
<evidence type="ECO:0000256" key="5">
    <source>
        <dbReference type="ARBA" id="ARBA00023315"/>
    </source>
</evidence>
<feature type="active site" description="Proton donor; for dehydratase activity" evidence="6">
    <location>
        <position position="1594"/>
    </location>
</feature>
<dbReference type="InterPro" id="IPR020841">
    <property type="entry name" value="PKS_Beta-ketoAc_synthase_dom"/>
</dbReference>
<dbReference type="CDD" id="cd02440">
    <property type="entry name" value="AdoMet_MTases"/>
    <property type="match status" value="1"/>
</dbReference>
<dbReference type="GO" id="GO:0004312">
    <property type="term" value="F:fatty acid synthase activity"/>
    <property type="evidence" value="ECO:0007669"/>
    <property type="project" value="TreeGrafter"/>
</dbReference>
<dbReference type="Gene3D" id="3.30.70.3290">
    <property type="match status" value="1"/>
</dbReference>
<organism evidence="11">
    <name type="scientific">Pestalotiopsis microspora</name>
    <dbReference type="NCBI Taxonomy" id="85828"/>
    <lineage>
        <taxon>Eukaryota</taxon>
        <taxon>Fungi</taxon>
        <taxon>Dikarya</taxon>
        <taxon>Ascomycota</taxon>
        <taxon>Pezizomycotina</taxon>
        <taxon>Sordariomycetes</taxon>
        <taxon>Xylariomycetidae</taxon>
        <taxon>Amphisphaeriales</taxon>
        <taxon>Sporocadaceae</taxon>
        <taxon>Pestalotiopsis</taxon>
    </lineage>
</organism>
<dbReference type="CDD" id="cd00833">
    <property type="entry name" value="PKS"/>
    <property type="match status" value="1"/>
</dbReference>
<feature type="region of interest" description="N-terminal hotdog fold" evidence="6">
    <location>
        <begin position="1371"/>
        <end position="1505"/>
    </location>
</feature>
<feature type="compositionally biased region" description="Polar residues" evidence="7">
    <location>
        <begin position="1859"/>
        <end position="1870"/>
    </location>
</feature>
<dbReference type="SUPFAM" id="SSF51735">
    <property type="entry name" value="NAD(P)-binding Rossmann-fold domains"/>
    <property type="match status" value="1"/>
</dbReference>
<keyword evidence="3" id="KW-0808">Transferase</keyword>
<feature type="region of interest" description="C-terminal hotdog fold" evidence="6">
    <location>
        <begin position="1539"/>
        <end position="1690"/>
    </location>
</feature>
<feature type="region of interest" description="Disordered" evidence="7">
    <location>
        <begin position="1836"/>
        <end position="1880"/>
    </location>
</feature>
<evidence type="ECO:0000259" key="9">
    <source>
        <dbReference type="PROSITE" id="PS52004"/>
    </source>
</evidence>
<dbReference type="Pfam" id="PF02801">
    <property type="entry name" value="Ketoacyl-synt_C"/>
    <property type="match status" value="1"/>
</dbReference>
<feature type="domain" description="PKS/mFAS DH" evidence="10">
    <location>
        <begin position="1371"/>
        <end position="1690"/>
    </location>
</feature>
<evidence type="ECO:0000259" key="10">
    <source>
        <dbReference type="PROSITE" id="PS52019"/>
    </source>
</evidence>
<dbReference type="Gene3D" id="3.10.129.110">
    <property type="entry name" value="Polyketide synthase dehydratase"/>
    <property type="match status" value="1"/>
</dbReference>
<feature type="compositionally biased region" description="Acidic residues" evidence="7">
    <location>
        <begin position="1839"/>
        <end position="1851"/>
    </location>
</feature>
<dbReference type="Gene3D" id="3.40.50.720">
    <property type="entry name" value="NAD(P)-binding Rossmann-like Domain"/>
    <property type="match status" value="1"/>
</dbReference>
<dbReference type="InterPro" id="IPR014031">
    <property type="entry name" value="Ketoacyl_synth_C"/>
</dbReference>
<dbReference type="InterPro" id="IPR001227">
    <property type="entry name" value="Ac_transferase_dom_sf"/>
</dbReference>
<keyword evidence="5" id="KW-0012">Acyltransferase</keyword>
<evidence type="ECO:0000256" key="3">
    <source>
        <dbReference type="ARBA" id="ARBA00022679"/>
    </source>
</evidence>
<dbReference type="Gene3D" id="3.40.50.150">
    <property type="entry name" value="Vaccinia Virus protein VP39"/>
    <property type="match status" value="1"/>
</dbReference>
<dbReference type="InterPro" id="IPR029063">
    <property type="entry name" value="SAM-dependent_MTases_sf"/>
</dbReference>
<evidence type="ECO:0000313" key="11">
    <source>
        <dbReference type="EMBL" id="APX43978.1"/>
    </source>
</evidence>
<dbReference type="InterPro" id="IPR009081">
    <property type="entry name" value="PP-bd_ACP"/>
</dbReference>
<dbReference type="GO" id="GO:0044550">
    <property type="term" value="P:secondary metabolite biosynthetic process"/>
    <property type="evidence" value="ECO:0007669"/>
    <property type="project" value="UniProtKB-ARBA"/>
</dbReference>
<dbReference type="InterPro" id="IPR042104">
    <property type="entry name" value="PKS_dehydratase_sf"/>
</dbReference>
<dbReference type="InterPro" id="IPR036291">
    <property type="entry name" value="NAD(P)-bd_dom_sf"/>
</dbReference>
<dbReference type="PROSITE" id="PS52004">
    <property type="entry name" value="KS3_2"/>
    <property type="match status" value="1"/>
</dbReference>
<dbReference type="SUPFAM" id="SSF47336">
    <property type="entry name" value="ACP-like"/>
    <property type="match status" value="1"/>
</dbReference>
<dbReference type="Pfam" id="PF07993">
    <property type="entry name" value="NAD_binding_4"/>
    <property type="match status" value="1"/>
</dbReference>
<evidence type="ECO:0000256" key="4">
    <source>
        <dbReference type="ARBA" id="ARBA00023268"/>
    </source>
</evidence>
<dbReference type="Gene3D" id="3.40.366.10">
    <property type="entry name" value="Malonyl-Coenzyme A Acyl Carrier Protein, domain 2"/>
    <property type="match status" value="2"/>
</dbReference>
<dbReference type="Gene3D" id="1.10.1200.10">
    <property type="entry name" value="ACP-like"/>
    <property type="match status" value="1"/>
</dbReference>
<dbReference type="Gene3D" id="3.40.47.10">
    <property type="match status" value="1"/>
</dbReference>
<dbReference type="InterPro" id="IPR013120">
    <property type="entry name" value="FAR_NAD-bd"/>
</dbReference>
<dbReference type="InterPro" id="IPR041068">
    <property type="entry name" value="HTH_51"/>
</dbReference>
<protein>
    <submittedName>
        <fullName evidence="11">Polyketide synthase</fullName>
    </submittedName>
</protein>
<dbReference type="InterPro" id="IPR050091">
    <property type="entry name" value="PKS_NRPS_Biosynth_Enz"/>
</dbReference>
<dbReference type="SMART" id="SM00827">
    <property type="entry name" value="PKS_AT"/>
    <property type="match status" value="1"/>
</dbReference>
<feature type="region of interest" description="Disordered" evidence="7">
    <location>
        <begin position="399"/>
        <end position="418"/>
    </location>
</feature>
<keyword evidence="4" id="KW-0511">Multifunctional enzyme</keyword>
<dbReference type="GO" id="GO:0006633">
    <property type="term" value="P:fatty acid biosynthetic process"/>
    <property type="evidence" value="ECO:0007669"/>
    <property type="project" value="InterPro"/>
</dbReference>
<evidence type="ECO:0000259" key="8">
    <source>
        <dbReference type="PROSITE" id="PS50075"/>
    </source>
</evidence>
<dbReference type="InterPro" id="IPR006162">
    <property type="entry name" value="Ppantetheine_attach_site"/>
</dbReference>
<feature type="active site" description="Proton acceptor; for dehydratase activity" evidence="6">
    <location>
        <position position="1405"/>
    </location>
</feature>
<dbReference type="PROSITE" id="PS52019">
    <property type="entry name" value="PKS_MFAS_DH"/>
    <property type="match status" value="1"/>
</dbReference>
<feature type="compositionally biased region" description="Polar residues" evidence="7">
    <location>
        <begin position="1728"/>
        <end position="1744"/>
    </location>
</feature>
<dbReference type="InterPro" id="IPR014030">
    <property type="entry name" value="Ketoacyl_synth_N"/>
</dbReference>
<dbReference type="InterPro" id="IPR013217">
    <property type="entry name" value="Methyltransf_12"/>
</dbReference>
<dbReference type="InterPro" id="IPR036736">
    <property type="entry name" value="ACP-like_sf"/>
</dbReference>
<feature type="compositionally biased region" description="Polar residues" evidence="7">
    <location>
        <begin position="409"/>
        <end position="418"/>
    </location>
</feature>
<dbReference type="InterPro" id="IPR020806">
    <property type="entry name" value="PKS_PP-bd"/>
</dbReference>
<dbReference type="SUPFAM" id="SSF52151">
    <property type="entry name" value="FabD/lysophospholipase-like"/>
    <property type="match status" value="1"/>
</dbReference>
<gene>
    <name evidence="11" type="primary">pks7</name>
</gene>
<dbReference type="InterPro" id="IPR016036">
    <property type="entry name" value="Malonyl_transacylase_ACP-bd"/>
</dbReference>
<dbReference type="Pfam" id="PF08242">
    <property type="entry name" value="Methyltransf_12"/>
    <property type="match status" value="1"/>
</dbReference>
<feature type="compositionally biased region" description="Basic residues" evidence="7">
    <location>
        <begin position="1746"/>
        <end position="1756"/>
    </location>
</feature>
<feature type="domain" description="Carrier" evidence="8">
    <location>
        <begin position="1756"/>
        <end position="1830"/>
    </location>
</feature>
<dbReference type="GO" id="GO:0031177">
    <property type="term" value="F:phosphopantetheine binding"/>
    <property type="evidence" value="ECO:0007669"/>
    <property type="project" value="InterPro"/>
</dbReference>
<dbReference type="PANTHER" id="PTHR43775:SF14">
    <property type="entry name" value="ITERATIVE POLYKETIDE SYNTHASE AFOE-RELATED"/>
    <property type="match status" value="1"/>
</dbReference>
<keyword evidence="2" id="KW-0597">Phosphoprotein</keyword>
<dbReference type="InterPro" id="IPR014043">
    <property type="entry name" value="Acyl_transferase_dom"/>
</dbReference>
<feature type="region of interest" description="Disordered" evidence="7">
    <location>
        <begin position="1715"/>
        <end position="1757"/>
    </location>
</feature>
<dbReference type="PROSITE" id="PS00012">
    <property type="entry name" value="PHOSPHOPANTETHEINE"/>
    <property type="match status" value="1"/>
</dbReference>
<proteinExistence type="evidence at transcript level"/>
<dbReference type="InterPro" id="IPR018201">
    <property type="entry name" value="Ketoacyl_synth_AS"/>
</dbReference>
<evidence type="ECO:0000256" key="6">
    <source>
        <dbReference type="PROSITE-ProRule" id="PRU01363"/>
    </source>
</evidence>